<keyword evidence="1" id="KW-1133">Transmembrane helix</keyword>
<evidence type="ECO:0008006" key="4">
    <source>
        <dbReference type="Google" id="ProtNLM"/>
    </source>
</evidence>
<keyword evidence="1" id="KW-0472">Membrane</keyword>
<evidence type="ECO:0000256" key="1">
    <source>
        <dbReference type="SAM" id="Phobius"/>
    </source>
</evidence>
<dbReference type="Proteomes" id="UP000283077">
    <property type="component" value="Unassembled WGS sequence"/>
</dbReference>
<reference evidence="2 3" key="1">
    <citation type="submission" date="2019-01" db="EMBL/GenBank/DDBJ databases">
        <authorList>
            <person name="Chen W.-M."/>
        </authorList>
    </citation>
    <scope>NUCLEOTIDE SEQUENCE [LARGE SCALE GENOMIC DNA]</scope>
    <source>
        <strain evidence="2 3">KYPC3</strain>
    </source>
</reference>
<accession>A0A437QLI4</accession>
<organism evidence="2 3">
    <name type="scientific">Rheinheimera riviphila</name>
    <dbReference type="NCBI Taxonomy" id="1834037"/>
    <lineage>
        <taxon>Bacteria</taxon>
        <taxon>Pseudomonadati</taxon>
        <taxon>Pseudomonadota</taxon>
        <taxon>Gammaproteobacteria</taxon>
        <taxon>Chromatiales</taxon>
        <taxon>Chromatiaceae</taxon>
        <taxon>Rheinheimera</taxon>
    </lineage>
</organism>
<proteinExistence type="predicted"/>
<comment type="caution">
    <text evidence="2">The sequence shown here is derived from an EMBL/GenBank/DDBJ whole genome shotgun (WGS) entry which is preliminary data.</text>
</comment>
<gene>
    <name evidence="2" type="ORF">EOE67_14175</name>
</gene>
<dbReference type="RefSeq" id="WP_127699994.1">
    <property type="nucleotide sequence ID" value="NZ_SACS01000016.1"/>
</dbReference>
<name>A0A437QLI4_9GAMM</name>
<keyword evidence="1" id="KW-0812">Transmembrane</keyword>
<feature type="transmembrane region" description="Helical" evidence="1">
    <location>
        <begin position="33"/>
        <end position="55"/>
    </location>
</feature>
<dbReference type="EMBL" id="SACS01000016">
    <property type="protein sequence ID" value="RVU35320.1"/>
    <property type="molecule type" value="Genomic_DNA"/>
</dbReference>
<protein>
    <recommendedName>
        <fullName evidence="4">DUF805 domain-containing protein</fullName>
    </recommendedName>
</protein>
<evidence type="ECO:0000313" key="2">
    <source>
        <dbReference type="EMBL" id="RVU35320.1"/>
    </source>
</evidence>
<dbReference type="AlphaFoldDB" id="A0A437QLI4"/>
<sequence>MDLWFAGWLFGCSLIILSWYCHQLASEKGYSPWLFAVLGLLPLLNFFSLLLLYLLPDKHAEEHRVYFSKFRQRP</sequence>
<keyword evidence="3" id="KW-1185">Reference proteome</keyword>
<dbReference type="OrthoDB" id="5772346at2"/>
<evidence type="ECO:0000313" key="3">
    <source>
        <dbReference type="Proteomes" id="UP000283077"/>
    </source>
</evidence>